<dbReference type="RefSeq" id="WP_310370166.1">
    <property type="nucleotide sequence ID" value="NZ_JAVDYB010000001.1"/>
</dbReference>
<dbReference type="AlphaFoldDB" id="A0AAE4CB55"/>
<sequence>MDLDLSRHVPHPRSWRCWEDGELYPCLPVKLSMLREHGPHKLLSEVLPLAARAFHDLTAARLAEGEPPLSTGLVYGRVTAWASSDGIRRLLSHPPWCSGANAGLCWYEHASAWQEVQSSTVGDGRTGRARYVAPLVPIEANLPAPGTCDYGATLVRLEVIDGAPAEPVTFELPYEAWPDRHLSPFAEWAALEPLHAELRDRHLPARHPIPIA</sequence>
<keyword evidence="2" id="KW-1185">Reference proteome</keyword>
<name>A0AAE4CB55_9ACTN</name>
<dbReference type="EMBL" id="JAVDYB010000001">
    <property type="protein sequence ID" value="MDR7277707.1"/>
    <property type="molecule type" value="Genomic_DNA"/>
</dbReference>
<protein>
    <submittedName>
        <fullName evidence="1">Uncharacterized protein</fullName>
    </submittedName>
</protein>
<organism evidence="1 2">
    <name type="scientific">Catenuloplanes atrovinosus</name>
    <dbReference type="NCBI Taxonomy" id="137266"/>
    <lineage>
        <taxon>Bacteria</taxon>
        <taxon>Bacillati</taxon>
        <taxon>Actinomycetota</taxon>
        <taxon>Actinomycetes</taxon>
        <taxon>Micromonosporales</taxon>
        <taxon>Micromonosporaceae</taxon>
        <taxon>Catenuloplanes</taxon>
    </lineage>
</organism>
<dbReference type="Proteomes" id="UP001183643">
    <property type="component" value="Unassembled WGS sequence"/>
</dbReference>
<proteinExistence type="predicted"/>
<reference evidence="1" key="1">
    <citation type="submission" date="2023-07" db="EMBL/GenBank/DDBJ databases">
        <title>Sequencing the genomes of 1000 actinobacteria strains.</title>
        <authorList>
            <person name="Klenk H.-P."/>
        </authorList>
    </citation>
    <scope>NUCLEOTIDE SEQUENCE</scope>
    <source>
        <strain evidence="1">DSM 44707</strain>
    </source>
</reference>
<evidence type="ECO:0000313" key="1">
    <source>
        <dbReference type="EMBL" id="MDR7277707.1"/>
    </source>
</evidence>
<gene>
    <name evidence="1" type="ORF">J2S41_004485</name>
</gene>
<evidence type="ECO:0000313" key="2">
    <source>
        <dbReference type="Proteomes" id="UP001183643"/>
    </source>
</evidence>
<comment type="caution">
    <text evidence="1">The sequence shown here is derived from an EMBL/GenBank/DDBJ whole genome shotgun (WGS) entry which is preliminary data.</text>
</comment>
<accession>A0AAE4CB55</accession>